<accession>A0A9P8LCB5</accession>
<evidence type="ECO:0000313" key="2">
    <source>
        <dbReference type="EMBL" id="KAH0559662.1"/>
    </source>
</evidence>
<evidence type="ECO:0000259" key="1">
    <source>
        <dbReference type="Pfam" id="PF06985"/>
    </source>
</evidence>
<dbReference type="PANTHER" id="PTHR33112">
    <property type="entry name" value="DOMAIN PROTEIN, PUTATIVE-RELATED"/>
    <property type="match status" value="1"/>
</dbReference>
<protein>
    <recommendedName>
        <fullName evidence="1">Heterokaryon incompatibility domain-containing protein</fullName>
    </recommendedName>
</protein>
<gene>
    <name evidence="2" type="ORF">GP486_003819</name>
</gene>
<dbReference type="Proteomes" id="UP000750711">
    <property type="component" value="Unassembled WGS sequence"/>
</dbReference>
<dbReference type="PANTHER" id="PTHR33112:SF10">
    <property type="entry name" value="TOL"/>
    <property type="match status" value="1"/>
</dbReference>
<organism evidence="2 3">
    <name type="scientific">Trichoglossum hirsutum</name>
    <dbReference type="NCBI Taxonomy" id="265104"/>
    <lineage>
        <taxon>Eukaryota</taxon>
        <taxon>Fungi</taxon>
        <taxon>Dikarya</taxon>
        <taxon>Ascomycota</taxon>
        <taxon>Pezizomycotina</taxon>
        <taxon>Geoglossomycetes</taxon>
        <taxon>Geoglossales</taxon>
        <taxon>Geoglossaceae</taxon>
        <taxon>Trichoglossum</taxon>
    </lineage>
</organism>
<dbReference type="InterPro" id="IPR010730">
    <property type="entry name" value="HET"/>
</dbReference>
<dbReference type="Pfam" id="PF06985">
    <property type="entry name" value="HET"/>
    <property type="match status" value="1"/>
</dbReference>
<sequence length="637" mass="71198">MVTVWVRQPRGSKTDRPKAVVSVRSSWGLHSDIPSQEPGPIHRNSMNKGGSAEYLDAIVSIASEGPDFENRLQFMLAVLKPPALQFAPKDNLVERLTVSEESLGLARKWIDDCRVKHVSCREKSTAFRPTRLVSIGVDHVEQLRLCMGEDIDPDASYFTFSHCWGTEPMPERLLKENIQSRFSHIDYNKLPLNFQDAISAVKQLGGRYLWVDSLCIVQDSMEDWQHESGLMGQVYLNGCCNLSAIASESSSVGMVFERDPLDILPFRTTIGVEHNEEVVYICDPSIWQKGVDDSPLIERAWVCQERLLSACNLHFGKTQLLWECGTLTASETFPQGIPFQLQEFRARPLIKRNGSQFLRSPSGPNTQSLDDALHPIQLWDKTVELYSKCQLTYGSDKLLAIAGLAAISHDKFTQNGGKYFAGLWQEYLQYQLLWSGSALSRYPTRPAYRAPTWSWASVDGPVTMHETTSLCTSLMEIIDTHVDLVSKNPYGQVKGGYIRVKCALTPARVDHFKEFLAPTVFKRKAAVLCSWDYPAELNLGDESEIFYLLPVCAGTSSAKPESHQRSERDHTLTGLILAKAKDNSGDFTRCGIFESLDDDGVGDLTESCRLFANDAVGSGLTLSDEYRGGMGFVVRII</sequence>
<reference evidence="2" key="1">
    <citation type="submission" date="2021-03" db="EMBL/GenBank/DDBJ databases">
        <title>Comparative genomics and phylogenomic investigation of the class Geoglossomycetes provide insights into ecological specialization and systematics.</title>
        <authorList>
            <person name="Melie T."/>
            <person name="Pirro S."/>
            <person name="Miller A.N."/>
            <person name="Quandt A."/>
        </authorList>
    </citation>
    <scope>NUCLEOTIDE SEQUENCE</scope>
    <source>
        <strain evidence="2">CAQ_001_2017</strain>
    </source>
</reference>
<keyword evidence="3" id="KW-1185">Reference proteome</keyword>
<feature type="domain" description="Heterokaryon incompatibility" evidence="1">
    <location>
        <begin position="157"/>
        <end position="305"/>
    </location>
</feature>
<name>A0A9P8LCB5_9PEZI</name>
<dbReference type="AlphaFoldDB" id="A0A9P8LCB5"/>
<comment type="caution">
    <text evidence="2">The sequence shown here is derived from an EMBL/GenBank/DDBJ whole genome shotgun (WGS) entry which is preliminary data.</text>
</comment>
<dbReference type="EMBL" id="JAGHQM010000546">
    <property type="protein sequence ID" value="KAH0559662.1"/>
    <property type="molecule type" value="Genomic_DNA"/>
</dbReference>
<evidence type="ECO:0000313" key="3">
    <source>
        <dbReference type="Proteomes" id="UP000750711"/>
    </source>
</evidence>
<proteinExistence type="predicted"/>